<organism evidence="2 3">
    <name type="scientific">Melipona quadrifasciata</name>
    <dbReference type="NCBI Taxonomy" id="166423"/>
    <lineage>
        <taxon>Eukaryota</taxon>
        <taxon>Metazoa</taxon>
        <taxon>Ecdysozoa</taxon>
        <taxon>Arthropoda</taxon>
        <taxon>Hexapoda</taxon>
        <taxon>Insecta</taxon>
        <taxon>Pterygota</taxon>
        <taxon>Neoptera</taxon>
        <taxon>Endopterygota</taxon>
        <taxon>Hymenoptera</taxon>
        <taxon>Apocrita</taxon>
        <taxon>Aculeata</taxon>
        <taxon>Apoidea</taxon>
        <taxon>Anthophila</taxon>
        <taxon>Apidae</taxon>
        <taxon>Melipona</taxon>
    </lineage>
</organism>
<protein>
    <submittedName>
        <fullName evidence="2">Uncharacterized protein</fullName>
    </submittedName>
</protein>
<evidence type="ECO:0000313" key="2">
    <source>
        <dbReference type="EMBL" id="KOX78269.1"/>
    </source>
</evidence>
<accession>A0A0M9A8W4</accession>
<proteinExistence type="predicted"/>
<feature type="region of interest" description="Disordered" evidence="1">
    <location>
        <begin position="1"/>
        <end position="23"/>
    </location>
</feature>
<name>A0A0M9A8W4_9HYME</name>
<sequence length="129" mass="14736">MAEQRPSDQKPKGIGENRPNVNLDHSVPYELSLEGTGCSGEDGGLVASRLLRKVRNTKLVEMLQDISKYIRAAKYQKALNLKPMLELKLPVTQFTRGRTYKLIPITTYVEDMRTGYIDHLPETERNLYN</sequence>
<keyword evidence="3" id="KW-1185">Reference proteome</keyword>
<reference evidence="2 3" key="1">
    <citation type="submission" date="2015-07" db="EMBL/GenBank/DDBJ databases">
        <title>The genome of Melipona quadrifasciata.</title>
        <authorList>
            <person name="Pan H."/>
            <person name="Kapheim K."/>
        </authorList>
    </citation>
    <scope>NUCLEOTIDE SEQUENCE [LARGE SCALE GENOMIC DNA]</scope>
    <source>
        <strain evidence="2">0111107301</strain>
        <tissue evidence="2">Whole body</tissue>
    </source>
</reference>
<dbReference type="EMBL" id="KQ435725">
    <property type="protein sequence ID" value="KOX78269.1"/>
    <property type="molecule type" value="Genomic_DNA"/>
</dbReference>
<dbReference type="Proteomes" id="UP000053105">
    <property type="component" value="Unassembled WGS sequence"/>
</dbReference>
<evidence type="ECO:0000256" key="1">
    <source>
        <dbReference type="SAM" id="MobiDB-lite"/>
    </source>
</evidence>
<dbReference type="AlphaFoldDB" id="A0A0M9A8W4"/>
<evidence type="ECO:0000313" key="3">
    <source>
        <dbReference type="Proteomes" id="UP000053105"/>
    </source>
</evidence>
<feature type="compositionally biased region" description="Basic and acidic residues" evidence="1">
    <location>
        <begin position="1"/>
        <end position="15"/>
    </location>
</feature>
<gene>
    <name evidence="2" type="ORF">WN51_10632</name>
</gene>